<dbReference type="SUPFAM" id="SSF52540">
    <property type="entry name" value="P-loop containing nucleoside triphosphate hydrolases"/>
    <property type="match status" value="1"/>
</dbReference>
<dbReference type="GO" id="GO:0016787">
    <property type="term" value="F:hydrolase activity"/>
    <property type="evidence" value="ECO:0007669"/>
    <property type="project" value="UniProtKB-KW"/>
</dbReference>
<dbReference type="GO" id="GO:0003677">
    <property type="term" value="F:DNA binding"/>
    <property type="evidence" value="ECO:0007669"/>
    <property type="project" value="InterPro"/>
</dbReference>
<dbReference type="InterPro" id="IPR027417">
    <property type="entry name" value="P-loop_NTPase"/>
</dbReference>
<dbReference type="Pfam" id="PF00580">
    <property type="entry name" value="UvrD-helicase"/>
    <property type="match status" value="1"/>
</dbReference>
<dbReference type="PANTHER" id="PTHR11070">
    <property type="entry name" value="UVRD / RECB / PCRA DNA HELICASE FAMILY MEMBER"/>
    <property type="match status" value="1"/>
</dbReference>
<keyword evidence="4" id="KW-0067">ATP-binding</keyword>
<evidence type="ECO:0000256" key="3">
    <source>
        <dbReference type="ARBA" id="ARBA00022806"/>
    </source>
</evidence>
<sequence length="616" mass="72606">MPVLNGKAICEDAYDSTNDMGIEFQNSPISVEAVEARDATTYLDWIFNVAGQYMRKVKIGNRIICEIPHNWECAVKAVKNRVYLFTGHREWILLTDRQPYRIEVEKRIRNVWIGKACYFQNVYDDTCLQNIITEEGLAYFDGITAEMEKVPIIYGRCKNSMTLLDDIHRRYIYKHQFQPNEIVGIKSVAGSGKTTTLLELAKIHAEKKILYLAFNKALITEIEGKIKKQSIKNLYPCTFHSLIHRAWPKKTEPDIVDLKPQNIQNYVPWFYDKQYKLKQYYVNVYKKFCKSTIESPHDFCMTEYGSDKPILQTLWDITLKHHLTTFDSLLKQAMVHRWLKGYIDKTYDMIMIDETQDFDAIMLQMLLNDTTIPKLFVGDPKQSIYQWRGCINAFNHLPAKSLIVEFYSTFRIGDPACELIRKKFRDCWMISKSNHPTTMTHDLHTIVDKNYTYLFRSWRRLLMTARTMPKVWICNYEQQIEKIRKLHPVISKFGIPEEEFEDDLPSFLKSMSKEALEELILEIEENVVCKEEATCKFYTIHAYKGLEDDHVRIANDIDTEDSNLYYVALTRGMQTIVEDIEKAEPLQLKKQLDFTKYKHEGENQSRGMIYKWLHRK</sequence>
<dbReference type="Gene3D" id="3.40.50.300">
    <property type="entry name" value="P-loop containing nucleotide triphosphate hydrolases"/>
    <property type="match status" value="1"/>
</dbReference>
<dbReference type="EMBL" id="MN740437">
    <property type="protein sequence ID" value="QHU26163.1"/>
    <property type="molecule type" value="Genomic_DNA"/>
</dbReference>
<dbReference type="GO" id="GO:0005634">
    <property type="term" value="C:nucleus"/>
    <property type="evidence" value="ECO:0007669"/>
    <property type="project" value="TreeGrafter"/>
</dbReference>
<evidence type="ECO:0000313" key="6">
    <source>
        <dbReference type="EMBL" id="QHU26163.1"/>
    </source>
</evidence>
<organism evidence="6">
    <name type="scientific">viral metagenome</name>
    <dbReference type="NCBI Taxonomy" id="1070528"/>
    <lineage>
        <taxon>unclassified sequences</taxon>
        <taxon>metagenomes</taxon>
        <taxon>organismal metagenomes</taxon>
    </lineage>
</organism>
<keyword evidence="1" id="KW-0547">Nucleotide-binding</keyword>
<name>A0A6C0L6D4_9ZZZZ</name>
<feature type="domain" description="UvrD-like helicase ATP-binding" evidence="5">
    <location>
        <begin position="166"/>
        <end position="427"/>
    </location>
</feature>
<reference evidence="6" key="1">
    <citation type="journal article" date="2020" name="Nature">
        <title>Giant virus diversity and host interactions through global metagenomics.</title>
        <authorList>
            <person name="Schulz F."/>
            <person name="Roux S."/>
            <person name="Paez-Espino D."/>
            <person name="Jungbluth S."/>
            <person name="Walsh D.A."/>
            <person name="Denef V.J."/>
            <person name="McMahon K.D."/>
            <person name="Konstantinidis K.T."/>
            <person name="Eloe-Fadrosh E.A."/>
            <person name="Kyrpides N.C."/>
            <person name="Woyke T."/>
        </authorList>
    </citation>
    <scope>NUCLEOTIDE SEQUENCE</scope>
    <source>
        <strain evidence="6">GVMAG-M-3300027759-16</strain>
    </source>
</reference>
<dbReference type="GO" id="GO:0043138">
    <property type="term" value="F:3'-5' DNA helicase activity"/>
    <property type="evidence" value="ECO:0007669"/>
    <property type="project" value="TreeGrafter"/>
</dbReference>
<protein>
    <recommendedName>
        <fullName evidence="5">UvrD-like helicase ATP-binding domain-containing protein</fullName>
    </recommendedName>
</protein>
<dbReference type="AlphaFoldDB" id="A0A6C0L6D4"/>
<dbReference type="GO" id="GO:0005524">
    <property type="term" value="F:ATP binding"/>
    <property type="evidence" value="ECO:0007669"/>
    <property type="project" value="UniProtKB-KW"/>
</dbReference>
<accession>A0A6C0L6D4</accession>
<dbReference type="GO" id="GO:0000724">
    <property type="term" value="P:double-strand break repair via homologous recombination"/>
    <property type="evidence" value="ECO:0007669"/>
    <property type="project" value="TreeGrafter"/>
</dbReference>
<evidence type="ECO:0000256" key="4">
    <source>
        <dbReference type="ARBA" id="ARBA00022840"/>
    </source>
</evidence>
<keyword evidence="3" id="KW-0347">Helicase</keyword>
<keyword evidence="2" id="KW-0378">Hydrolase</keyword>
<evidence type="ECO:0000256" key="2">
    <source>
        <dbReference type="ARBA" id="ARBA00022801"/>
    </source>
</evidence>
<dbReference type="PANTHER" id="PTHR11070:SF30">
    <property type="entry name" value="F-BOX DNA HELICASE 1"/>
    <property type="match status" value="1"/>
</dbReference>
<dbReference type="GO" id="GO:0031297">
    <property type="term" value="P:replication fork processing"/>
    <property type="evidence" value="ECO:0007669"/>
    <property type="project" value="TreeGrafter"/>
</dbReference>
<proteinExistence type="predicted"/>
<dbReference type="PROSITE" id="PS51198">
    <property type="entry name" value="UVRD_HELICASE_ATP_BIND"/>
    <property type="match status" value="1"/>
</dbReference>
<evidence type="ECO:0000256" key="1">
    <source>
        <dbReference type="ARBA" id="ARBA00022741"/>
    </source>
</evidence>
<dbReference type="InterPro" id="IPR014016">
    <property type="entry name" value="UvrD-like_ATP-bd"/>
</dbReference>
<dbReference type="InterPro" id="IPR000212">
    <property type="entry name" value="DNA_helicase_UvrD/REP"/>
</dbReference>
<evidence type="ECO:0000259" key="5">
    <source>
        <dbReference type="PROSITE" id="PS51198"/>
    </source>
</evidence>